<feature type="compositionally biased region" description="Pro residues" evidence="1">
    <location>
        <begin position="379"/>
        <end position="390"/>
    </location>
</feature>
<protein>
    <recommendedName>
        <fullName evidence="4">Secreted protein</fullName>
    </recommendedName>
</protein>
<feature type="compositionally biased region" description="Low complexity" evidence="1">
    <location>
        <begin position="78"/>
        <end position="90"/>
    </location>
</feature>
<reference evidence="2 3" key="1">
    <citation type="submission" date="2023-12" db="EMBL/GenBank/DDBJ databases">
        <title>Baltic Sea Cyanobacteria.</title>
        <authorList>
            <person name="Delbaje E."/>
            <person name="Fewer D.P."/>
            <person name="Shishido T.K."/>
        </authorList>
    </citation>
    <scope>NUCLEOTIDE SEQUENCE [LARGE SCALE GENOMIC DNA]</scope>
    <source>
        <strain evidence="2 3">UHCC 0281</strain>
    </source>
</reference>
<keyword evidence="3" id="KW-1185">Reference proteome</keyword>
<dbReference type="RefSeq" id="WP_323357093.1">
    <property type="nucleotide sequence ID" value="NZ_JAYGHY010000036.1"/>
</dbReference>
<evidence type="ECO:0000313" key="3">
    <source>
        <dbReference type="Proteomes" id="UP001302329"/>
    </source>
</evidence>
<evidence type="ECO:0008006" key="4">
    <source>
        <dbReference type="Google" id="ProtNLM"/>
    </source>
</evidence>
<accession>A0ABU5SXK5</accession>
<feature type="region of interest" description="Disordered" evidence="1">
    <location>
        <begin position="1"/>
        <end position="31"/>
    </location>
</feature>
<evidence type="ECO:0000313" key="2">
    <source>
        <dbReference type="EMBL" id="MEA5443075.1"/>
    </source>
</evidence>
<feature type="compositionally biased region" description="Polar residues" evidence="1">
    <location>
        <begin position="1"/>
        <end position="23"/>
    </location>
</feature>
<proteinExistence type="predicted"/>
<dbReference type="Proteomes" id="UP001302329">
    <property type="component" value="Unassembled WGS sequence"/>
</dbReference>
<feature type="region of interest" description="Disordered" evidence="1">
    <location>
        <begin position="65"/>
        <end position="101"/>
    </location>
</feature>
<organism evidence="2 3">
    <name type="scientific">Cyanobium gracile UHCC 0281</name>
    <dbReference type="NCBI Taxonomy" id="3110309"/>
    <lineage>
        <taxon>Bacteria</taxon>
        <taxon>Bacillati</taxon>
        <taxon>Cyanobacteriota</taxon>
        <taxon>Cyanophyceae</taxon>
        <taxon>Synechococcales</taxon>
        <taxon>Prochlorococcaceae</taxon>
        <taxon>Cyanobium</taxon>
    </lineage>
</organism>
<name>A0ABU5SXK5_9CYAN</name>
<feature type="region of interest" description="Disordered" evidence="1">
    <location>
        <begin position="353"/>
        <end position="390"/>
    </location>
</feature>
<dbReference type="EMBL" id="JAYGHY010000036">
    <property type="protein sequence ID" value="MEA5443075.1"/>
    <property type="molecule type" value="Genomic_DNA"/>
</dbReference>
<gene>
    <name evidence="2" type="ORF">VB739_10985</name>
</gene>
<comment type="caution">
    <text evidence="2">The sequence shown here is derived from an EMBL/GenBank/DDBJ whole genome shotgun (WGS) entry which is preliminary data.</text>
</comment>
<evidence type="ECO:0000256" key="1">
    <source>
        <dbReference type="SAM" id="MobiDB-lite"/>
    </source>
</evidence>
<sequence>MPFSPTAASTAAQPRGSGPTTGQPLRGQRRPWDWRSTLLRAFGALALLGLFTPLGAAAANPTTAAPALAPGQAPPGPAADGAAPGPSVPAEEPDEPPPLLSDKAFADLLRNGDLEQLDAACRQSAEADLGERLRQLQQRLLTLHPAPQPLEVVLANADVLLSCRAPSEAMDVLNRFGPAAGAERVQWLQLQWRAASAGLDHRRAALALERLRQESGTSLDAIALPLQRREDGTVISRSALELLALHLESRGFPRVGGELLVRARQGGLAGALRLQQAVGLLEELPAPEREALLEAALDQAAAAGAWGLVAELLDTQAALPSGRAVERRLRLSGRIDDAYGEWRWRREDPASAPRTRQLEIQLRSPREPGGHAADLPVPATDPAPTTTPAP</sequence>